<accession>A0A151MNF6</accession>
<proteinExistence type="predicted"/>
<sequence>MLLWKLEQQMGFLFHCTHPSHPLLCPLLAGDPPRTAGCICLNSPACSDFTNMDEREWMADIHINLLNDAPFNNSFFLQEQCF</sequence>
<reference evidence="1 2" key="1">
    <citation type="journal article" date="2012" name="Genome Biol.">
        <title>Sequencing three crocodilian genomes to illuminate the evolution of archosaurs and amniotes.</title>
        <authorList>
            <person name="St John J.A."/>
            <person name="Braun E.L."/>
            <person name="Isberg S.R."/>
            <person name="Miles L.G."/>
            <person name="Chong A.Y."/>
            <person name="Gongora J."/>
            <person name="Dalzell P."/>
            <person name="Moran C."/>
            <person name="Bed'hom B."/>
            <person name="Abzhanov A."/>
            <person name="Burgess S.C."/>
            <person name="Cooksey A.M."/>
            <person name="Castoe T.A."/>
            <person name="Crawford N.G."/>
            <person name="Densmore L.D."/>
            <person name="Drew J.C."/>
            <person name="Edwards S.V."/>
            <person name="Faircloth B.C."/>
            <person name="Fujita M.K."/>
            <person name="Greenwold M.J."/>
            <person name="Hoffmann F.G."/>
            <person name="Howard J.M."/>
            <person name="Iguchi T."/>
            <person name="Janes D.E."/>
            <person name="Khan S.Y."/>
            <person name="Kohno S."/>
            <person name="de Koning A.J."/>
            <person name="Lance S.L."/>
            <person name="McCarthy F.M."/>
            <person name="McCormack J.E."/>
            <person name="Merchant M.E."/>
            <person name="Peterson D.G."/>
            <person name="Pollock D.D."/>
            <person name="Pourmand N."/>
            <person name="Raney B.J."/>
            <person name="Roessler K.A."/>
            <person name="Sanford J.R."/>
            <person name="Sawyer R.H."/>
            <person name="Schmidt C.J."/>
            <person name="Triplett E.W."/>
            <person name="Tuberville T.D."/>
            <person name="Venegas-Anaya M."/>
            <person name="Howard J.T."/>
            <person name="Jarvis E.D."/>
            <person name="Guillette L.J.Jr."/>
            <person name="Glenn T.C."/>
            <person name="Green R.E."/>
            <person name="Ray D.A."/>
        </authorList>
    </citation>
    <scope>NUCLEOTIDE SEQUENCE [LARGE SCALE GENOMIC DNA]</scope>
    <source>
        <strain evidence="1">KSC_2009_1</strain>
    </source>
</reference>
<dbReference type="EMBL" id="AKHW03005657">
    <property type="protein sequence ID" value="KYO26065.1"/>
    <property type="molecule type" value="Genomic_DNA"/>
</dbReference>
<organism evidence="1 2">
    <name type="scientific">Alligator mississippiensis</name>
    <name type="common">American alligator</name>
    <dbReference type="NCBI Taxonomy" id="8496"/>
    <lineage>
        <taxon>Eukaryota</taxon>
        <taxon>Metazoa</taxon>
        <taxon>Chordata</taxon>
        <taxon>Craniata</taxon>
        <taxon>Vertebrata</taxon>
        <taxon>Euteleostomi</taxon>
        <taxon>Archelosauria</taxon>
        <taxon>Archosauria</taxon>
        <taxon>Crocodylia</taxon>
        <taxon>Alligatoridae</taxon>
        <taxon>Alligatorinae</taxon>
        <taxon>Alligator</taxon>
    </lineage>
</organism>
<name>A0A151MNF6_ALLMI</name>
<evidence type="ECO:0000313" key="1">
    <source>
        <dbReference type="EMBL" id="KYO26065.1"/>
    </source>
</evidence>
<dbReference type="Proteomes" id="UP000050525">
    <property type="component" value="Unassembled WGS sequence"/>
</dbReference>
<comment type="caution">
    <text evidence="1">The sequence shown here is derived from an EMBL/GenBank/DDBJ whole genome shotgun (WGS) entry which is preliminary data.</text>
</comment>
<protein>
    <submittedName>
        <fullName evidence="1">Uncharacterized protein</fullName>
    </submittedName>
</protein>
<gene>
    <name evidence="1" type="ORF">Y1Q_0003824</name>
</gene>
<dbReference type="AlphaFoldDB" id="A0A151MNF6"/>
<keyword evidence="2" id="KW-1185">Reference proteome</keyword>
<evidence type="ECO:0000313" key="2">
    <source>
        <dbReference type="Proteomes" id="UP000050525"/>
    </source>
</evidence>